<reference evidence="1 2" key="1">
    <citation type="journal article" date="2015" name="BMC Genomics">
        <title>Comparative genomics of Fructobacillus spp. and Leuconostoc spp. reveals niche-specific evolution of Fructobacillus spp.</title>
        <authorList>
            <person name="Endo A."/>
            <person name="Tanizawa Y."/>
            <person name="Tanaka N."/>
            <person name="Maeno S."/>
            <person name="Kumar H."/>
            <person name="Shiwa Y."/>
            <person name="Okada S."/>
            <person name="Yoshikawa H."/>
            <person name="Dicks L."/>
            <person name="Nakagawa J."/>
            <person name="Arita M."/>
        </authorList>
    </citation>
    <scope>NUCLEOTIDE SEQUENCE [LARGE SCALE GENOMIC DNA]</scope>
    <source>
        <strain evidence="1 2">JCM 12225</strain>
    </source>
</reference>
<evidence type="ECO:0000313" key="1">
    <source>
        <dbReference type="EMBL" id="GAO99222.1"/>
    </source>
</evidence>
<evidence type="ECO:0000313" key="2">
    <source>
        <dbReference type="Proteomes" id="UP000253891"/>
    </source>
</evidence>
<organism evidence="1 2">
    <name type="scientific">Fructobacillus ficulneus</name>
    <dbReference type="NCBI Taxonomy" id="157463"/>
    <lineage>
        <taxon>Bacteria</taxon>
        <taxon>Bacillati</taxon>
        <taxon>Bacillota</taxon>
        <taxon>Bacilli</taxon>
        <taxon>Lactobacillales</taxon>
        <taxon>Lactobacillaceae</taxon>
        <taxon>Fructobacillus</taxon>
    </lineage>
</organism>
<proteinExistence type="predicted"/>
<gene>
    <name evidence="1" type="ORF">FFIC_090460</name>
</gene>
<name>A0A0K8MFF7_9LACO</name>
<dbReference type="Proteomes" id="UP000253891">
    <property type="component" value="Unassembled WGS sequence"/>
</dbReference>
<sequence>MCLGYVDGAFGVTARGGQLSYSATAAAGKATAAGAMHNNDQFPAGKMVPVFWNLTSKDDGVNYGHVAIWDGQGGFYWEGNHSSTPNHLTYAELTAVLNGQQPINGKLVTDSFTGASLIGWSDNLEGVQILSK</sequence>
<keyword evidence="2" id="KW-1185">Reference proteome</keyword>
<accession>A0A0K8MFF7</accession>
<dbReference type="EMBL" id="DF967986">
    <property type="protein sequence ID" value="GAO99222.1"/>
    <property type="molecule type" value="Genomic_DNA"/>
</dbReference>
<dbReference type="AlphaFoldDB" id="A0A0K8MFF7"/>
<protein>
    <submittedName>
        <fullName evidence="1">Uncharacterized protein</fullName>
    </submittedName>
</protein>
<dbReference type="STRING" id="157463.GCA_001047075_00144"/>